<protein>
    <submittedName>
        <fullName evidence="16">Uncharacterized protein</fullName>
    </submittedName>
</protein>
<evidence type="ECO:0000256" key="4">
    <source>
        <dbReference type="ARBA" id="ARBA00023015"/>
    </source>
</evidence>
<feature type="domain" description="Homeobox" evidence="14">
    <location>
        <begin position="1"/>
        <end position="64"/>
    </location>
</feature>
<keyword evidence="8" id="KW-0804">Transcription</keyword>
<keyword evidence="17" id="KW-1185">Reference proteome</keyword>
<keyword evidence="4" id="KW-0805">Transcription regulation</keyword>
<dbReference type="GO" id="GO:0003700">
    <property type="term" value="F:DNA-binding transcription factor activity"/>
    <property type="evidence" value="ECO:0007669"/>
    <property type="project" value="InterPro"/>
</dbReference>
<dbReference type="Gene3D" id="1.10.10.60">
    <property type="entry name" value="Homeodomain-like"/>
    <property type="match status" value="1"/>
</dbReference>
<evidence type="ECO:0000256" key="7">
    <source>
        <dbReference type="ARBA" id="ARBA00023155"/>
    </source>
</evidence>
<evidence type="ECO:0000256" key="10">
    <source>
        <dbReference type="PROSITE-ProRule" id="PRU00108"/>
    </source>
</evidence>
<name>A0A7N0TDF0_KALFE</name>
<dbReference type="InterPro" id="IPR023393">
    <property type="entry name" value="START-like_dom_sf"/>
</dbReference>
<keyword evidence="3" id="KW-0221">Differentiation</keyword>
<evidence type="ECO:0000256" key="6">
    <source>
        <dbReference type="ARBA" id="ARBA00023125"/>
    </source>
</evidence>
<evidence type="ECO:0000259" key="15">
    <source>
        <dbReference type="PROSITE" id="PS50848"/>
    </source>
</evidence>
<dbReference type="GO" id="GO:0030154">
    <property type="term" value="P:cell differentiation"/>
    <property type="evidence" value="ECO:0007669"/>
    <property type="project" value="UniProtKB-KW"/>
</dbReference>
<accession>A0A7N0TDF0</accession>
<sequence length="804" mass="88241">MDSGKYVRYTPEQVEALERVYAEFPKPSSLKRRQLIGGCPVLSSIEPKQMKVWFQNRRCREKQRKESSRLQAENKKFTAENRMLVEENERLQKQVSHLSYDNGFMRQKLRSRSATTDASCESVVTPHSQQNPTHQPRERDANSPAGLLAIAEETQAEFLSKATGIAVNWIQMVGMKPGPDSVEIVAVSRNCAGVAARACGLVSLEPMKVAEILKDTPAWFRDCRTHNVLTVLPTANGGTLELIYMQTYAPTTMASARDFWKLRFISPIEDGGLVVCERSLNASTGGSTGPSSPNFIRAEVFPSGFLIRPCEGGGSIIHIVDHLDLDPCSAPEILRPLYESSEIIAQKISFAALRHIRQIAQENCGEIKYGGGKQPAVLRTFSQRLSRGFNDAVNGLVDDGWSLLDSVEMDDVTISINMSASKFIDSQSNSAALFPAFGGGVLCAKVSMLLEDVAPAHLVRFIREHRSEWADYGIDAYWAASVRASPSAIPCSTPSALRSNQVILPLAHTIELEELCSGINENEVGPCAQIVFAPIDESFADDALLLPSGFRVISLENKADEPGATRTLDLASVLEVHTTGALAAGDSGANHIKQRAVLTMAFQFTFENHLRDSVASMARQYVRSVVGAVQRVAVVLSPARLGSQMVVENSFPGSTEVITLARWITQSYKIHTGEELVRVCSQAGDSVLKLLWQFSEAVMCCSLTTNAPPVFTFANQSGLDMLETTFGSLQDIKLEKTLDEAGRKSLLAEFPKITQQGFAYLPAGNCMSSMGRPISYDQAIAWMVLDDEEVNHCLAFMFVNWSFM</sequence>
<dbReference type="Gramene" id="Kaladp0033s0006.1.v1.1">
    <property type="protein sequence ID" value="Kaladp0033s0006.1.v1.1"/>
    <property type="gene ID" value="Kaladp0033s0006.v1.1"/>
</dbReference>
<dbReference type="GO" id="GO:0008289">
    <property type="term" value="F:lipid binding"/>
    <property type="evidence" value="ECO:0007669"/>
    <property type="project" value="InterPro"/>
</dbReference>
<evidence type="ECO:0000256" key="8">
    <source>
        <dbReference type="ARBA" id="ARBA00023163"/>
    </source>
</evidence>
<dbReference type="Proteomes" id="UP000594263">
    <property type="component" value="Unplaced"/>
</dbReference>
<keyword evidence="9 10" id="KW-0539">Nucleus</keyword>
<dbReference type="SMART" id="SM00389">
    <property type="entry name" value="HOX"/>
    <property type="match status" value="1"/>
</dbReference>
<feature type="region of interest" description="Disordered" evidence="13">
    <location>
        <begin position="115"/>
        <end position="141"/>
    </location>
</feature>
<dbReference type="GO" id="GO:0003677">
    <property type="term" value="F:DNA binding"/>
    <property type="evidence" value="ECO:0007669"/>
    <property type="project" value="UniProtKB-UniRule"/>
</dbReference>
<dbReference type="EnsemblPlants" id="Kaladp0033s0006.1.v1.1">
    <property type="protein sequence ID" value="Kaladp0033s0006.1.v1.1"/>
    <property type="gene ID" value="Kaladp0033s0006.v1.1"/>
</dbReference>
<organism evidence="16 17">
    <name type="scientific">Kalanchoe fedtschenkoi</name>
    <name type="common">Lavender scallops</name>
    <name type="synonym">South American air plant</name>
    <dbReference type="NCBI Taxonomy" id="63787"/>
    <lineage>
        <taxon>Eukaryota</taxon>
        <taxon>Viridiplantae</taxon>
        <taxon>Streptophyta</taxon>
        <taxon>Embryophyta</taxon>
        <taxon>Tracheophyta</taxon>
        <taxon>Spermatophyta</taxon>
        <taxon>Magnoliopsida</taxon>
        <taxon>eudicotyledons</taxon>
        <taxon>Gunneridae</taxon>
        <taxon>Pentapetalae</taxon>
        <taxon>Saxifragales</taxon>
        <taxon>Crassulaceae</taxon>
        <taxon>Kalanchoe</taxon>
    </lineage>
</organism>
<dbReference type="GO" id="GO:0005634">
    <property type="term" value="C:nucleus"/>
    <property type="evidence" value="ECO:0007669"/>
    <property type="project" value="UniProtKB-SubCell"/>
</dbReference>
<evidence type="ECO:0000256" key="5">
    <source>
        <dbReference type="ARBA" id="ARBA00023054"/>
    </source>
</evidence>
<keyword evidence="5 12" id="KW-0175">Coiled coil</keyword>
<dbReference type="AlphaFoldDB" id="A0A7N0TDF0"/>
<dbReference type="Pfam" id="PF08670">
    <property type="entry name" value="MEKHLA"/>
    <property type="match status" value="1"/>
</dbReference>
<evidence type="ECO:0000256" key="12">
    <source>
        <dbReference type="SAM" id="Coils"/>
    </source>
</evidence>
<evidence type="ECO:0000256" key="2">
    <source>
        <dbReference type="ARBA" id="ARBA00010338"/>
    </source>
</evidence>
<feature type="domain" description="START" evidence="15">
    <location>
        <begin position="140"/>
        <end position="359"/>
    </location>
</feature>
<feature type="DNA-binding region" description="Homeobox" evidence="10">
    <location>
        <begin position="3"/>
        <end position="65"/>
    </location>
</feature>
<dbReference type="OMA" id="YEQVIVW"/>
<reference evidence="16" key="1">
    <citation type="submission" date="2021-01" db="UniProtKB">
        <authorList>
            <consortium name="EnsemblPlants"/>
        </authorList>
    </citation>
    <scope>IDENTIFICATION</scope>
</reference>
<comment type="subcellular location">
    <subcellularLocation>
        <location evidence="1 10 11">Nucleus</location>
    </subcellularLocation>
</comment>
<dbReference type="PROSITE" id="PS50071">
    <property type="entry name" value="HOMEOBOX_2"/>
    <property type="match status" value="1"/>
</dbReference>
<feature type="coiled-coil region" evidence="12">
    <location>
        <begin position="60"/>
        <end position="94"/>
    </location>
</feature>
<evidence type="ECO:0000259" key="14">
    <source>
        <dbReference type="PROSITE" id="PS50071"/>
    </source>
</evidence>
<evidence type="ECO:0000256" key="9">
    <source>
        <dbReference type="ARBA" id="ARBA00023242"/>
    </source>
</evidence>
<dbReference type="Pfam" id="PF01852">
    <property type="entry name" value="START"/>
    <property type="match status" value="1"/>
</dbReference>
<dbReference type="InterPro" id="IPR013978">
    <property type="entry name" value="MEKHLA"/>
</dbReference>
<dbReference type="PROSITE" id="PS50848">
    <property type="entry name" value="START"/>
    <property type="match status" value="1"/>
</dbReference>
<dbReference type="InterPro" id="IPR002913">
    <property type="entry name" value="START_lipid-bd_dom"/>
</dbReference>
<dbReference type="SUPFAM" id="SSF46689">
    <property type="entry name" value="Homeodomain-like"/>
    <property type="match status" value="1"/>
</dbReference>
<dbReference type="InterPro" id="IPR009057">
    <property type="entry name" value="Homeodomain-like_sf"/>
</dbReference>
<dbReference type="Gene3D" id="3.30.530.20">
    <property type="match status" value="1"/>
</dbReference>
<dbReference type="InterPro" id="IPR001356">
    <property type="entry name" value="HD"/>
</dbReference>
<comment type="similarity">
    <text evidence="2">Belongs to the HD-ZIP homeobox family. Class III subfamily.</text>
</comment>
<dbReference type="CDD" id="cd14686">
    <property type="entry name" value="bZIP"/>
    <property type="match status" value="1"/>
</dbReference>
<evidence type="ECO:0000256" key="1">
    <source>
        <dbReference type="ARBA" id="ARBA00004123"/>
    </source>
</evidence>
<evidence type="ECO:0000313" key="16">
    <source>
        <dbReference type="EnsemblPlants" id="Kaladp0033s0006.1.v1.1"/>
    </source>
</evidence>
<dbReference type="CDD" id="cd00086">
    <property type="entry name" value="homeodomain"/>
    <property type="match status" value="1"/>
</dbReference>
<dbReference type="SUPFAM" id="SSF55961">
    <property type="entry name" value="Bet v1-like"/>
    <property type="match status" value="1"/>
</dbReference>
<dbReference type="PANTHER" id="PTHR45950:SF7">
    <property type="entry name" value="HOMEOBOX-LEUCINE ZIPPER PROTEIN ATHB-14"/>
    <property type="match status" value="1"/>
</dbReference>
<feature type="compositionally biased region" description="Polar residues" evidence="13">
    <location>
        <begin position="125"/>
        <end position="134"/>
    </location>
</feature>
<evidence type="ECO:0000256" key="13">
    <source>
        <dbReference type="SAM" id="MobiDB-lite"/>
    </source>
</evidence>
<keyword evidence="7 10" id="KW-0371">Homeobox</keyword>
<dbReference type="Pfam" id="PF00046">
    <property type="entry name" value="Homeodomain"/>
    <property type="match status" value="1"/>
</dbReference>
<evidence type="ECO:0000256" key="11">
    <source>
        <dbReference type="RuleBase" id="RU000682"/>
    </source>
</evidence>
<evidence type="ECO:0000313" key="17">
    <source>
        <dbReference type="Proteomes" id="UP000594263"/>
    </source>
</evidence>
<keyword evidence="6 10" id="KW-0238">DNA-binding</keyword>
<dbReference type="InterPro" id="IPR044830">
    <property type="entry name" value="HD-Zip_III"/>
</dbReference>
<dbReference type="PANTHER" id="PTHR45950">
    <property type="entry name" value="HOMEOBOX-LEUCINE ZIPPER PROTEIN ATHB-14"/>
    <property type="match status" value="1"/>
</dbReference>
<evidence type="ECO:0000256" key="3">
    <source>
        <dbReference type="ARBA" id="ARBA00022782"/>
    </source>
</evidence>
<dbReference type="SMART" id="SM00234">
    <property type="entry name" value="START"/>
    <property type="match status" value="1"/>
</dbReference>
<proteinExistence type="inferred from homology"/>